<name>A0A0C2GP36_9BILA</name>
<gene>
    <name evidence="1" type="ORF">ANCDUO_06606</name>
</gene>
<sequence>MIPRIFFYDFLKKSDFFLELCPGHSQATDYVVSAFSKLTVGQAEQYQTRLGVIRYASSVELIADLNVYTSTSDLFDLTISAYNETGTNIEGTGAWNDPGQVAATFRESGGTIITIEYVQQHGLEVPVLRSIASPNYNLTNVKDDGTQLRADELRHLLCEANCFCRTNWLPYNNDIWNAPQGGCYFPVTIPSVQV</sequence>
<dbReference type="OrthoDB" id="5817090at2759"/>
<dbReference type="AlphaFoldDB" id="A0A0C2GP36"/>
<protein>
    <recommendedName>
        <fullName evidence="3">VWFA domain-containing protein</fullName>
    </recommendedName>
</protein>
<organism evidence="1 2">
    <name type="scientific">Ancylostoma duodenale</name>
    <dbReference type="NCBI Taxonomy" id="51022"/>
    <lineage>
        <taxon>Eukaryota</taxon>
        <taxon>Metazoa</taxon>
        <taxon>Ecdysozoa</taxon>
        <taxon>Nematoda</taxon>
        <taxon>Chromadorea</taxon>
        <taxon>Rhabditida</taxon>
        <taxon>Rhabditina</taxon>
        <taxon>Rhabditomorpha</taxon>
        <taxon>Strongyloidea</taxon>
        <taxon>Ancylostomatidae</taxon>
        <taxon>Ancylostomatinae</taxon>
        <taxon>Ancylostoma</taxon>
    </lineage>
</organism>
<reference evidence="1 2" key="1">
    <citation type="submission" date="2013-12" db="EMBL/GenBank/DDBJ databases">
        <title>Draft genome of the parsitic nematode Ancylostoma duodenale.</title>
        <authorList>
            <person name="Mitreva M."/>
        </authorList>
    </citation>
    <scope>NUCLEOTIDE SEQUENCE [LARGE SCALE GENOMIC DNA]</scope>
    <source>
        <strain evidence="1 2">Zhejiang</strain>
    </source>
</reference>
<dbReference type="EMBL" id="KN728885">
    <property type="protein sequence ID" value="KIH63095.1"/>
    <property type="molecule type" value="Genomic_DNA"/>
</dbReference>
<dbReference type="PANTHER" id="PTHR31024">
    <property type="entry name" value="C-TYPE LECTIN"/>
    <property type="match status" value="1"/>
</dbReference>
<dbReference type="InterPro" id="IPR036465">
    <property type="entry name" value="vWFA_dom_sf"/>
</dbReference>
<dbReference type="SUPFAM" id="SSF53300">
    <property type="entry name" value="vWA-like"/>
    <property type="match status" value="1"/>
</dbReference>
<accession>A0A0C2GP36</accession>
<keyword evidence="2" id="KW-1185">Reference proteome</keyword>
<dbReference type="Proteomes" id="UP000054047">
    <property type="component" value="Unassembled WGS sequence"/>
</dbReference>
<dbReference type="PANTHER" id="PTHR31024:SF3">
    <property type="entry name" value="C-TYPE LECTIN-RELATED"/>
    <property type="match status" value="1"/>
</dbReference>
<proteinExistence type="predicted"/>
<evidence type="ECO:0000313" key="1">
    <source>
        <dbReference type="EMBL" id="KIH63095.1"/>
    </source>
</evidence>
<evidence type="ECO:0000313" key="2">
    <source>
        <dbReference type="Proteomes" id="UP000054047"/>
    </source>
</evidence>
<evidence type="ECO:0008006" key="3">
    <source>
        <dbReference type="Google" id="ProtNLM"/>
    </source>
</evidence>